<evidence type="ECO:0000256" key="11">
    <source>
        <dbReference type="ARBA" id="ARBA00022884"/>
    </source>
</evidence>
<dbReference type="EMBL" id="UOEU01000231">
    <property type="protein sequence ID" value="VAW31490.1"/>
    <property type="molecule type" value="Genomic_DNA"/>
</dbReference>
<evidence type="ECO:0000256" key="2">
    <source>
        <dbReference type="ARBA" id="ARBA00008226"/>
    </source>
</evidence>
<keyword evidence="5" id="KW-0820">tRNA-binding</keyword>
<dbReference type="InterPro" id="IPR050058">
    <property type="entry name" value="Ala-tRNA_ligase"/>
</dbReference>
<proteinExistence type="inferred from homology"/>
<dbReference type="CDD" id="cd00673">
    <property type="entry name" value="AlaRS_core"/>
    <property type="match status" value="1"/>
</dbReference>
<dbReference type="SUPFAM" id="SSF50447">
    <property type="entry name" value="Translation proteins"/>
    <property type="match status" value="1"/>
</dbReference>
<dbReference type="InterPro" id="IPR012947">
    <property type="entry name" value="tRNA_SAD"/>
</dbReference>
<evidence type="ECO:0000256" key="4">
    <source>
        <dbReference type="ARBA" id="ARBA00017959"/>
    </source>
</evidence>
<dbReference type="GO" id="GO:0004813">
    <property type="term" value="F:alanine-tRNA ligase activity"/>
    <property type="evidence" value="ECO:0007669"/>
    <property type="project" value="UniProtKB-EC"/>
</dbReference>
<dbReference type="SUPFAM" id="SSF55186">
    <property type="entry name" value="ThrRS/AlaRS common domain"/>
    <property type="match status" value="1"/>
</dbReference>
<evidence type="ECO:0000256" key="7">
    <source>
        <dbReference type="ARBA" id="ARBA00022723"/>
    </source>
</evidence>
<dbReference type="EC" id="6.1.1.7" evidence="3"/>
<dbReference type="Gene3D" id="3.30.980.10">
    <property type="entry name" value="Threonyl-trna Synthetase, Chain A, domain 2"/>
    <property type="match status" value="1"/>
</dbReference>
<keyword evidence="6 16" id="KW-0436">Ligase</keyword>
<dbReference type="SUPFAM" id="SSF55681">
    <property type="entry name" value="Class II aaRS and biotin synthetases"/>
    <property type="match status" value="1"/>
</dbReference>
<dbReference type="Gene3D" id="3.30.930.10">
    <property type="entry name" value="Bira Bifunctional Protein, Domain 2"/>
    <property type="match status" value="1"/>
</dbReference>
<dbReference type="Gene3D" id="2.40.30.130">
    <property type="match status" value="1"/>
</dbReference>
<dbReference type="PROSITE" id="PS50860">
    <property type="entry name" value="AA_TRNA_LIGASE_II_ALA"/>
    <property type="match status" value="1"/>
</dbReference>
<evidence type="ECO:0000259" key="15">
    <source>
        <dbReference type="PROSITE" id="PS50860"/>
    </source>
</evidence>
<evidence type="ECO:0000256" key="6">
    <source>
        <dbReference type="ARBA" id="ARBA00022598"/>
    </source>
</evidence>
<keyword evidence="14" id="KW-0175">Coiled coil</keyword>
<evidence type="ECO:0000256" key="12">
    <source>
        <dbReference type="ARBA" id="ARBA00022917"/>
    </source>
</evidence>
<dbReference type="InterPro" id="IPR023033">
    <property type="entry name" value="Ala_tRNA_ligase_euk/bac"/>
</dbReference>
<dbReference type="GO" id="GO:0005829">
    <property type="term" value="C:cytosol"/>
    <property type="evidence" value="ECO:0007669"/>
    <property type="project" value="TreeGrafter"/>
</dbReference>
<dbReference type="InterPro" id="IPR003156">
    <property type="entry name" value="DHHA1_dom"/>
</dbReference>
<dbReference type="Pfam" id="PF02272">
    <property type="entry name" value="DHHA1"/>
    <property type="match status" value="1"/>
</dbReference>
<feature type="domain" description="Alanyl-transfer RNA synthetases family profile" evidence="15">
    <location>
        <begin position="4"/>
        <end position="726"/>
    </location>
</feature>
<dbReference type="FunFam" id="3.10.310.40:FF:000001">
    <property type="entry name" value="Alanine--tRNA ligase"/>
    <property type="match status" value="1"/>
</dbReference>
<comment type="cofactor">
    <cofactor evidence="1">
        <name>Zn(2+)</name>
        <dbReference type="ChEBI" id="CHEBI:29105"/>
    </cofactor>
</comment>
<evidence type="ECO:0000256" key="8">
    <source>
        <dbReference type="ARBA" id="ARBA00022741"/>
    </source>
</evidence>
<dbReference type="GO" id="GO:0005524">
    <property type="term" value="F:ATP binding"/>
    <property type="evidence" value="ECO:0007669"/>
    <property type="project" value="UniProtKB-KW"/>
</dbReference>
<dbReference type="Gene3D" id="3.30.54.20">
    <property type="match status" value="1"/>
</dbReference>
<dbReference type="InterPro" id="IPR018164">
    <property type="entry name" value="Ala-tRNA-synth_IIc_N"/>
</dbReference>
<dbReference type="NCBIfam" id="TIGR00344">
    <property type="entry name" value="alaS"/>
    <property type="match status" value="1"/>
</dbReference>
<keyword evidence="10" id="KW-0067">ATP-binding</keyword>
<dbReference type="SUPFAM" id="SSF101353">
    <property type="entry name" value="Putative anticodon-binding domain of alanyl-tRNA synthetase (AlaRS)"/>
    <property type="match status" value="1"/>
</dbReference>
<dbReference type="InterPro" id="IPR009000">
    <property type="entry name" value="Transl_B-barrel_sf"/>
</dbReference>
<dbReference type="Pfam" id="PF01411">
    <property type="entry name" value="tRNA-synt_2c"/>
    <property type="match status" value="1"/>
</dbReference>
<evidence type="ECO:0000256" key="3">
    <source>
        <dbReference type="ARBA" id="ARBA00013168"/>
    </source>
</evidence>
<evidence type="ECO:0000256" key="10">
    <source>
        <dbReference type="ARBA" id="ARBA00022840"/>
    </source>
</evidence>
<evidence type="ECO:0000256" key="13">
    <source>
        <dbReference type="ARBA" id="ARBA00023146"/>
    </source>
</evidence>
<evidence type="ECO:0000256" key="1">
    <source>
        <dbReference type="ARBA" id="ARBA00001947"/>
    </source>
</evidence>
<evidence type="ECO:0000256" key="5">
    <source>
        <dbReference type="ARBA" id="ARBA00022555"/>
    </source>
</evidence>
<keyword evidence="12" id="KW-0648">Protein biosynthesis</keyword>
<feature type="coiled-coil region" evidence="14">
    <location>
        <begin position="742"/>
        <end position="776"/>
    </location>
</feature>
<dbReference type="FunFam" id="3.30.930.10:FF:000004">
    <property type="entry name" value="Alanine--tRNA ligase"/>
    <property type="match status" value="1"/>
</dbReference>
<dbReference type="GO" id="GO:0000049">
    <property type="term" value="F:tRNA binding"/>
    <property type="evidence" value="ECO:0007669"/>
    <property type="project" value="UniProtKB-KW"/>
</dbReference>
<keyword evidence="9" id="KW-0862">Zinc</keyword>
<dbReference type="InterPro" id="IPR018162">
    <property type="entry name" value="Ala-tRNA-ligase_IIc_anticod-bd"/>
</dbReference>
<dbReference type="HAMAP" id="MF_00036_B">
    <property type="entry name" value="Ala_tRNA_synth_B"/>
    <property type="match status" value="1"/>
</dbReference>
<dbReference type="Gene3D" id="6.10.250.550">
    <property type="match status" value="1"/>
</dbReference>
<dbReference type="PANTHER" id="PTHR11777">
    <property type="entry name" value="ALANYL-TRNA SYNTHETASE"/>
    <property type="match status" value="1"/>
</dbReference>
<dbReference type="InterPro" id="IPR002318">
    <property type="entry name" value="Ala-tRNA-lgiase_IIc"/>
</dbReference>
<keyword evidence="11" id="KW-0694">RNA-binding</keyword>
<organism evidence="16">
    <name type="scientific">hydrothermal vent metagenome</name>
    <dbReference type="NCBI Taxonomy" id="652676"/>
    <lineage>
        <taxon>unclassified sequences</taxon>
        <taxon>metagenomes</taxon>
        <taxon>ecological metagenomes</taxon>
    </lineage>
</organism>
<reference evidence="16" key="1">
    <citation type="submission" date="2018-06" db="EMBL/GenBank/DDBJ databases">
        <authorList>
            <person name="Zhirakovskaya E."/>
        </authorList>
    </citation>
    <scope>NUCLEOTIDE SEQUENCE</scope>
</reference>
<keyword evidence="7" id="KW-0479">Metal-binding</keyword>
<dbReference type="SMART" id="SM00863">
    <property type="entry name" value="tRNA_SAD"/>
    <property type="match status" value="1"/>
</dbReference>
<dbReference type="Gene3D" id="3.10.310.40">
    <property type="match status" value="1"/>
</dbReference>
<dbReference type="InterPro" id="IPR018165">
    <property type="entry name" value="Ala-tRNA-synth_IIc_core"/>
</dbReference>
<dbReference type="FunFam" id="3.30.980.10:FF:000004">
    <property type="entry name" value="Alanine--tRNA ligase, cytoplasmic"/>
    <property type="match status" value="1"/>
</dbReference>
<dbReference type="GO" id="GO:0006419">
    <property type="term" value="P:alanyl-tRNA aminoacylation"/>
    <property type="evidence" value="ECO:0007669"/>
    <property type="project" value="InterPro"/>
</dbReference>
<keyword evidence="13 16" id="KW-0030">Aminoacyl-tRNA synthetase</keyword>
<dbReference type="InterPro" id="IPR018163">
    <property type="entry name" value="Thr/Ala-tRNA-synth_IIc_edit"/>
</dbReference>
<keyword evidence="8" id="KW-0547">Nucleotide-binding</keyword>
<comment type="similarity">
    <text evidence="2">Belongs to the class-II aminoacyl-tRNA synthetase family.</text>
</comment>
<accession>A0A3B0UQS5</accession>
<dbReference type="GO" id="GO:0002161">
    <property type="term" value="F:aminoacyl-tRNA deacylase activity"/>
    <property type="evidence" value="ECO:0007669"/>
    <property type="project" value="TreeGrafter"/>
</dbReference>
<gene>
    <name evidence="16" type="ORF">MNBD_CHLOROFLEXI01-644</name>
</gene>
<dbReference type="PANTHER" id="PTHR11777:SF9">
    <property type="entry name" value="ALANINE--TRNA LIGASE, CYTOPLASMIC"/>
    <property type="match status" value="1"/>
</dbReference>
<protein>
    <recommendedName>
        <fullName evidence="4">Alanine--tRNA ligase</fullName>
        <ecNumber evidence="3">6.1.1.7</ecNumber>
    </recommendedName>
</protein>
<dbReference type="GO" id="GO:0046872">
    <property type="term" value="F:metal ion binding"/>
    <property type="evidence" value="ECO:0007669"/>
    <property type="project" value="UniProtKB-KW"/>
</dbReference>
<dbReference type="PRINTS" id="PR00980">
    <property type="entry name" value="TRNASYNTHALA"/>
</dbReference>
<evidence type="ECO:0000313" key="16">
    <source>
        <dbReference type="EMBL" id="VAW31490.1"/>
    </source>
</evidence>
<dbReference type="InterPro" id="IPR045864">
    <property type="entry name" value="aa-tRNA-synth_II/BPL/LPL"/>
</dbReference>
<sequence length="894" mass="98437">MRPTTSDEIRKAFLDYFNEQRHEVVASAPLPQQDNPTLLFTNAGMNQFADVFLGKEKRPYSRATTAQKVMRVQGKHNDLENVGPSPRHHTFFEMLGNFSFGDYFKKEAIDYAWQFVTGVLELEKERLWATVFTDDDEAFALWQRYLPAEKILRFGKEDNYWSMGDVGPRGPCSEIFCYVGDMATCDPSQLNAEDDEEFIEIWNLVFMQFNRDKEGNVTPLPKPSVDTGMGLERVVRVVQGSESNYETDLFLPLLNCLQALLGDTDAQRADKYVGYRVIADHGRAATFLITDGVRPGNTGAGYVLRMIIRRAARFGYSIGFNGSFLAEVAKVFIDQMGEVYPELKLRQEHILRTLTQEEERFRRTLESAMIHLHRIMREMGKSGASEISGEVAFDLYATYGLPLEISRDVVQERSLTVDEVGYTAAREAHAAASGKGAFGEYEADSGVYGRLLQSLQSSGQLENGVEYDPYSSAELESEIVGFIQESELVERVKVGDKVEIVTAVTPFYVESGGEVSDTGQIVSGDGTAVFRVADSRKPLNGLITHVGKVTQGAFSLGQAVKLRVDDARRSDIRRNHTATHILHQELRDKLGTHVTQAGSLVAPDRLRFDFTHDSGVDNDTLAEIESGINEAILANYPVEIEYMGQKEAIEAGAMALFGEKYGDIVRTVQIGHDGQPRYSFELCGGLHVAETNDIGLFRFTSEGAVSAGVRRVEAVTGRGARALVAERLDLLDRLAAQLNVPVPELESRVEALQVEQKSAQKRLEQMQQRLAAFQFESILAQTQDVAGVKVLTAQVEGVEVDGLRQMADRFRDNVGSGATVLATVNNGKPIIIAAVTKDLIARGVKAGDIVREVAKIVGGGGGGRPDMAQAGGKNPEKLPEALAIVPKLIAAILS</sequence>
<dbReference type="Pfam" id="PF07973">
    <property type="entry name" value="tRNA_SAD"/>
    <property type="match status" value="1"/>
</dbReference>
<name>A0A3B0UQS5_9ZZZZ</name>
<dbReference type="AlphaFoldDB" id="A0A3B0UQS5"/>
<evidence type="ECO:0000256" key="14">
    <source>
        <dbReference type="SAM" id="Coils"/>
    </source>
</evidence>
<evidence type="ECO:0000256" key="9">
    <source>
        <dbReference type="ARBA" id="ARBA00022833"/>
    </source>
</evidence>